<accession>A0ABP8DW25</accession>
<keyword evidence="2" id="KW-1185">Reference proteome</keyword>
<protein>
    <submittedName>
        <fullName evidence="1">Uncharacterized protein</fullName>
    </submittedName>
</protein>
<evidence type="ECO:0000313" key="1">
    <source>
        <dbReference type="EMBL" id="GAA4264104.1"/>
    </source>
</evidence>
<dbReference type="EMBL" id="BAABAT010000096">
    <property type="protein sequence ID" value="GAA4264104.1"/>
    <property type="molecule type" value="Genomic_DNA"/>
</dbReference>
<dbReference type="Proteomes" id="UP001500620">
    <property type="component" value="Unassembled WGS sequence"/>
</dbReference>
<dbReference type="RefSeq" id="WP_345144470.1">
    <property type="nucleotide sequence ID" value="NZ_BAABAT010000096.1"/>
</dbReference>
<proteinExistence type="predicted"/>
<comment type="caution">
    <text evidence="1">The sequence shown here is derived from an EMBL/GenBank/DDBJ whole genome shotgun (WGS) entry which is preliminary data.</text>
</comment>
<sequence>MLATVGVLCFLPLFYGLAARAIPVVVGTDQVVDVARDSELGLPFVVLDRAYGSGPARRVATLRHCRPVALGSDGGVPALGRAMCGLTEEMSKLTPDPYPLALSTFWLGLVDFHEPSGAPDLANAQEYVDRVLQFVDYYAQFPLARRRVSEDGVRAAIQSLNRQV</sequence>
<evidence type="ECO:0000313" key="2">
    <source>
        <dbReference type="Proteomes" id="UP001500620"/>
    </source>
</evidence>
<reference evidence="2" key="1">
    <citation type="journal article" date="2019" name="Int. J. Syst. Evol. Microbiol.">
        <title>The Global Catalogue of Microorganisms (GCM) 10K type strain sequencing project: providing services to taxonomists for standard genome sequencing and annotation.</title>
        <authorList>
            <consortium name="The Broad Institute Genomics Platform"/>
            <consortium name="The Broad Institute Genome Sequencing Center for Infectious Disease"/>
            <person name="Wu L."/>
            <person name="Ma J."/>
        </authorList>
    </citation>
    <scope>NUCLEOTIDE SEQUENCE [LARGE SCALE GENOMIC DNA]</scope>
    <source>
        <strain evidence="2">JCM 17441</strain>
    </source>
</reference>
<organism evidence="1 2">
    <name type="scientific">Dactylosporangium darangshiense</name>
    <dbReference type="NCBI Taxonomy" id="579108"/>
    <lineage>
        <taxon>Bacteria</taxon>
        <taxon>Bacillati</taxon>
        <taxon>Actinomycetota</taxon>
        <taxon>Actinomycetes</taxon>
        <taxon>Micromonosporales</taxon>
        <taxon>Micromonosporaceae</taxon>
        <taxon>Dactylosporangium</taxon>
    </lineage>
</organism>
<name>A0ABP8DW25_9ACTN</name>
<gene>
    <name evidence="1" type="ORF">GCM10022255_114670</name>
</gene>